<evidence type="ECO:0000259" key="7">
    <source>
        <dbReference type="Pfam" id="PF01578"/>
    </source>
</evidence>
<feature type="transmembrane region" description="Helical" evidence="6">
    <location>
        <begin position="58"/>
        <end position="80"/>
    </location>
</feature>
<evidence type="ECO:0000313" key="8">
    <source>
        <dbReference type="EMBL" id="RZS58144.1"/>
    </source>
</evidence>
<dbReference type="GO" id="GO:0017004">
    <property type="term" value="P:cytochrome complex assembly"/>
    <property type="evidence" value="ECO:0007669"/>
    <property type="project" value="UniProtKB-KW"/>
</dbReference>
<proteinExistence type="predicted"/>
<feature type="transmembrane region" description="Helical" evidence="6">
    <location>
        <begin position="92"/>
        <end position="110"/>
    </location>
</feature>
<feature type="transmembrane region" description="Helical" evidence="6">
    <location>
        <begin position="200"/>
        <end position="222"/>
    </location>
</feature>
<evidence type="ECO:0000256" key="3">
    <source>
        <dbReference type="ARBA" id="ARBA00022748"/>
    </source>
</evidence>
<dbReference type="InterPro" id="IPR045062">
    <property type="entry name" value="Cyt_c_biogenesis_CcsA/CcmC"/>
</dbReference>
<dbReference type="OrthoDB" id="9814290at2"/>
<feature type="transmembrane region" description="Helical" evidence="6">
    <location>
        <begin position="160"/>
        <end position="179"/>
    </location>
</feature>
<gene>
    <name evidence="8" type="ORF">EV685_0423</name>
</gene>
<keyword evidence="3" id="KW-0201">Cytochrome c-type biogenesis</keyword>
<evidence type="ECO:0000256" key="6">
    <source>
        <dbReference type="SAM" id="Phobius"/>
    </source>
</evidence>
<evidence type="ECO:0000313" key="9">
    <source>
        <dbReference type="Proteomes" id="UP000293433"/>
    </source>
</evidence>
<reference evidence="8 9" key="1">
    <citation type="submission" date="2019-02" db="EMBL/GenBank/DDBJ databases">
        <title>Genomic Encyclopedia of Type Strains, Phase IV (KMG-IV): sequencing the most valuable type-strain genomes for metagenomic binning, comparative biology and taxonomic classification.</title>
        <authorList>
            <person name="Goeker M."/>
        </authorList>
    </citation>
    <scope>NUCLEOTIDE SEQUENCE [LARGE SCALE GENOMIC DNA]</scope>
    <source>
        <strain evidence="8 9">DSM 10617</strain>
    </source>
</reference>
<evidence type="ECO:0000256" key="2">
    <source>
        <dbReference type="ARBA" id="ARBA00022692"/>
    </source>
</evidence>
<sequence length="293" mass="32138">MNTDLSAPLAILAPLSPSLIDQPWLHAALLLYALSAVPGLWSLLAVAGGSRRPDWTRWSLGLATLAVAVHTVSLGLRWVTLGHGPFTTMHEILSSNLWSLSLVYGVSAWALPPLRRLWLVVLPVLALLAGWLLMADARPGHLPPTYATVLLYLHTLVGKLFLGLLLTALAWSAVPLLRLTPIGRRLGMSLPDDRRCDALAHRYAAFAFVFEGAMLIVGAVWAQDAWGRYWGWDPLETWAFLTWLALAATLHARVTFRPSPVRFSLCLITVFVLAFLTFFGVPFVSTTPHQGAI</sequence>
<dbReference type="Pfam" id="PF01578">
    <property type="entry name" value="Cytochrom_C_asm"/>
    <property type="match status" value="1"/>
</dbReference>
<evidence type="ECO:0000256" key="1">
    <source>
        <dbReference type="ARBA" id="ARBA00004141"/>
    </source>
</evidence>
<protein>
    <submittedName>
        <fullName evidence="8">ABC-type transport system involved in cytochrome c biogenesis permease subunit</fullName>
    </submittedName>
</protein>
<comment type="caution">
    <text evidence="8">The sequence shown here is derived from an EMBL/GenBank/DDBJ whole genome shotgun (WGS) entry which is preliminary data.</text>
</comment>
<feature type="transmembrane region" description="Helical" evidence="6">
    <location>
        <begin position="237"/>
        <end position="256"/>
    </location>
</feature>
<evidence type="ECO:0000256" key="5">
    <source>
        <dbReference type="ARBA" id="ARBA00023136"/>
    </source>
</evidence>
<dbReference type="RefSeq" id="WP_130480322.1">
    <property type="nucleotide sequence ID" value="NZ_SGWV01000007.1"/>
</dbReference>
<feature type="transmembrane region" description="Helical" evidence="6">
    <location>
        <begin position="24"/>
        <end position="46"/>
    </location>
</feature>
<dbReference type="EMBL" id="SGWV01000007">
    <property type="protein sequence ID" value="RZS58144.1"/>
    <property type="molecule type" value="Genomic_DNA"/>
</dbReference>
<dbReference type="Proteomes" id="UP000293433">
    <property type="component" value="Unassembled WGS sequence"/>
</dbReference>
<accession>A0A4Q7LTS3</accession>
<dbReference type="InterPro" id="IPR002541">
    <property type="entry name" value="Cyt_c_assembly"/>
</dbReference>
<dbReference type="PANTHER" id="PTHR30071:SF1">
    <property type="entry name" value="CYTOCHROME B_B6 PROTEIN-RELATED"/>
    <property type="match status" value="1"/>
</dbReference>
<dbReference type="PANTHER" id="PTHR30071">
    <property type="entry name" value="HEME EXPORTER PROTEIN C"/>
    <property type="match status" value="1"/>
</dbReference>
<feature type="domain" description="Cytochrome c assembly protein" evidence="7">
    <location>
        <begin position="113"/>
        <end position="289"/>
    </location>
</feature>
<name>A0A4Q7LTS3_9BURK</name>
<feature type="transmembrane region" description="Helical" evidence="6">
    <location>
        <begin position="117"/>
        <end position="134"/>
    </location>
</feature>
<organism evidence="8 9">
    <name type="scientific">Sphaerotilus mobilis</name>
    <dbReference type="NCBI Taxonomy" id="47994"/>
    <lineage>
        <taxon>Bacteria</taxon>
        <taxon>Pseudomonadati</taxon>
        <taxon>Pseudomonadota</taxon>
        <taxon>Betaproteobacteria</taxon>
        <taxon>Burkholderiales</taxon>
        <taxon>Sphaerotilaceae</taxon>
        <taxon>Sphaerotilus</taxon>
    </lineage>
</organism>
<dbReference type="GO" id="GO:0005886">
    <property type="term" value="C:plasma membrane"/>
    <property type="evidence" value="ECO:0007669"/>
    <property type="project" value="TreeGrafter"/>
</dbReference>
<dbReference type="GO" id="GO:0020037">
    <property type="term" value="F:heme binding"/>
    <property type="evidence" value="ECO:0007669"/>
    <property type="project" value="InterPro"/>
</dbReference>
<keyword evidence="5 6" id="KW-0472">Membrane</keyword>
<feature type="transmembrane region" description="Helical" evidence="6">
    <location>
        <begin position="263"/>
        <end position="284"/>
    </location>
</feature>
<dbReference type="AlphaFoldDB" id="A0A4Q7LTS3"/>
<keyword evidence="9" id="KW-1185">Reference proteome</keyword>
<keyword evidence="4 6" id="KW-1133">Transmembrane helix</keyword>
<comment type="subcellular location">
    <subcellularLocation>
        <location evidence="1">Membrane</location>
        <topology evidence="1">Multi-pass membrane protein</topology>
    </subcellularLocation>
</comment>
<evidence type="ECO:0000256" key="4">
    <source>
        <dbReference type="ARBA" id="ARBA00022989"/>
    </source>
</evidence>
<keyword evidence="2 6" id="KW-0812">Transmembrane</keyword>